<name>A0A4R4Y888_9PSEU</name>
<evidence type="ECO:0000313" key="12">
    <source>
        <dbReference type="Proteomes" id="UP000294947"/>
    </source>
</evidence>
<evidence type="ECO:0000256" key="3">
    <source>
        <dbReference type="ARBA" id="ARBA00022714"/>
    </source>
</evidence>
<evidence type="ECO:0000313" key="11">
    <source>
        <dbReference type="EMBL" id="TDD40681.1"/>
    </source>
</evidence>
<dbReference type="SUPFAM" id="SSF50022">
    <property type="entry name" value="ISP domain"/>
    <property type="match status" value="1"/>
</dbReference>
<dbReference type="Gene3D" id="2.40.30.10">
    <property type="entry name" value="Translation factors"/>
    <property type="match status" value="1"/>
</dbReference>
<keyword evidence="6" id="KW-0408">Iron</keyword>
<dbReference type="Pfam" id="PF00355">
    <property type="entry name" value="Rieske"/>
    <property type="match status" value="1"/>
</dbReference>
<evidence type="ECO:0000256" key="6">
    <source>
        <dbReference type="ARBA" id="ARBA00023004"/>
    </source>
</evidence>
<keyword evidence="12" id="KW-1185">Reference proteome</keyword>
<dbReference type="OrthoDB" id="502624at2"/>
<keyword evidence="7" id="KW-0411">Iron-sulfur</keyword>
<dbReference type="CDD" id="cd03469">
    <property type="entry name" value="Rieske_RO_Alpha_N"/>
    <property type="match status" value="1"/>
</dbReference>
<dbReference type="PRINTS" id="PR00409">
    <property type="entry name" value="PHDIOXRDTASE"/>
</dbReference>
<accession>A0A4R4Y888</accession>
<dbReference type="InterPro" id="IPR039261">
    <property type="entry name" value="FNR_nucleotide-bd"/>
</dbReference>
<dbReference type="PROSITE" id="PS51085">
    <property type="entry name" value="2FE2S_FER_2"/>
    <property type="match status" value="1"/>
</dbReference>
<dbReference type="InterPro" id="IPR017927">
    <property type="entry name" value="FAD-bd_FR_type"/>
</dbReference>
<dbReference type="RefSeq" id="WP_132492989.1">
    <property type="nucleotide sequence ID" value="NZ_SMKW01000068.1"/>
</dbReference>
<dbReference type="InterPro" id="IPR006058">
    <property type="entry name" value="2Fe2S_fd_BS"/>
</dbReference>
<dbReference type="GO" id="GO:0051537">
    <property type="term" value="F:2 iron, 2 sulfur cluster binding"/>
    <property type="evidence" value="ECO:0007669"/>
    <property type="project" value="UniProtKB-KW"/>
</dbReference>
<evidence type="ECO:0000256" key="7">
    <source>
        <dbReference type="ARBA" id="ARBA00023014"/>
    </source>
</evidence>
<dbReference type="PANTHER" id="PTHR47354">
    <property type="entry name" value="NADH OXIDOREDUCTASE HCR"/>
    <property type="match status" value="1"/>
</dbReference>
<dbReference type="Gene3D" id="2.102.10.10">
    <property type="entry name" value="Rieske [2Fe-2S] iron-sulphur domain"/>
    <property type="match status" value="1"/>
</dbReference>
<evidence type="ECO:0000256" key="2">
    <source>
        <dbReference type="ARBA" id="ARBA00022630"/>
    </source>
</evidence>
<dbReference type="InterPro" id="IPR050415">
    <property type="entry name" value="MRET"/>
</dbReference>
<dbReference type="InterPro" id="IPR001041">
    <property type="entry name" value="2Fe-2S_ferredoxin-type"/>
</dbReference>
<dbReference type="PROSITE" id="PS51384">
    <property type="entry name" value="FAD_FR"/>
    <property type="match status" value="1"/>
</dbReference>
<keyword evidence="2" id="KW-0285">Flavoprotein</keyword>
<dbReference type="AlphaFoldDB" id="A0A4R4Y888"/>
<dbReference type="Pfam" id="PF00111">
    <property type="entry name" value="Fer2"/>
    <property type="match status" value="1"/>
</dbReference>
<dbReference type="Gene3D" id="3.40.50.80">
    <property type="entry name" value="Nucleotide-binding domain of ferredoxin-NADP reductase (FNR) module"/>
    <property type="match status" value="1"/>
</dbReference>
<dbReference type="InterPro" id="IPR036010">
    <property type="entry name" value="2Fe-2S_ferredoxin-like_sf"/>
</dbReference>
<dbReference type="PROSITE" id="PS00197">
    <property type="entry name" value="2FE2S_FER_1"/>
    <property type="match status" value="1"/>
</dbReference>
<evidence type="ECO:0000256" key="5">
    <source>
        <dbReference type="ARBA" id="ARBA00023002"/>
    </source>
</evidence>
<dbReference type="GO" id="GO:0004497">
    <property type="term" value="F:monooxygenase activity"/>
    <property type="evidence" value="ECO:0007669"/>
    <property type="project" value="UniProtKB-ARBA"/>
</dbReference>
<reference evidence="11 12" key="1">
    <citation type="submission" date="2019-03" db="EMBL/GenBank/DDBJ databases">
        <title>Draft genome sequences of novel Actinobacteria.</title>
        <authorList>
            <person name="Sahin N."/>
            <person name="Ay H."/>
            <person name="Saygin H."/>
        </authorList>
    </citation>
    <scope>NUCLEOTIDE SEQUENCE [LARGE SCALE GENOMIC DNA]</scope>
    <source>
        <strain evidence="11 12">7K502</strain>
    </source>
</reference>
<evidence type="ECO:0000256" key="1">
    <source>
        <dbReference type="ARBA" id="ARBA00001974"/>
    </source>
</evidence>
<evidence type="ECO:0000256" key="4">
    <source>
        <dbReference type="ARBA" id="ARBA00022723"/>
    </source>
</evidence>
<comment type="cofactor">
    <cofactor evidence="1">
        <name>FAD</name>
        <dbReference type="ChEBI" id="CHEBI:57692"/>
    </cofactor>
</comment>
<sequence length="576" mass="63105">MREDLLLRAEKSWHPVASESDLVYRHVFHGQLLGQELAVWRADDDYVNVWENRCLHRGVRLSIAMNDGRELKCQYHGWRYANRTASCTYIPAHPADAPARTITNRTYPVRTSGGLVWTALAEPPDEPPELDAGLVLRPMPVRAKPEDVLTLLLEQPPALPNTEPPATRRHGDFVVELEGVGFFAVQPTDAGRAIIRGVLSSPAPVGGRLRLLRHFDLALTRLREFAQDRAAEEPAPEPLLPRYEPVPKHLASMPARSGHHELPTRVRVVRVWEAGTGVRGLELGPVGDSPLPSGQPGAHLDVALPGGLVRQYSLVNGPGETGHYVIGVKLTSDSAGGSISVHERVRKGDVLAVSLPRNGFPLRQDREGTLLVAGGIGITPLLAMAQALEHQGLHYELHYFAAREADVSFGDRLSRLGNVRTIIGLDPEETRAELERILGATDDADCQVYICGPPPMLDVARDVAHRTGRPRDAVHFEYFRNDQKIDESSRFEIVLARSVMNLTVEPGRSILETVREAGVTVPSSCEQGACGTCRVAVIDGEPDHQDVYLDDAERAAGDSIMTCVSRSLTAQLTLDL</sequence>
<dbReference type="CDD" id="cd00207">
    <property type="entry name" value="fer2"/>
    <property type="match status" value="1"/>
</dbReference>
<proteinExistence type="predicted"/>
<dbReference type="InterPro" id="IPR017941">
    <property type="entry name" value="Rieske_2Fe-2S"/>
</dbReference>
<dbReference type="GO" id="GO:0016705">
    <property type="term" value="F:oxidoreductase activity, acting on paired donors, with incorporation or reduction of molecular oxygen"/>
    <property type="evidence" value="ECO:0007669"/>
    <property type="project" value="UniProtKB-ARBA"/>
</dbReference>
<feature type="domain" description="FAD-binding FR-type" evidence="10">
    <location>
        <begin position="261"/>
        <end position="363"/>
    </location>
</feature>
<dbReference type="SUPFAM" id="SSF52343">
    <property type="entry name" value="Ferredoxin reductase-like, C-terminal NADP-linked domain"/>
    <property type="match status" value="1"/>
</dbReference>
<keyword evidence="3" id="KW-0001">2Fe-2S</keyword>
<dbReference type="Proteomes" id="UP000294947">
    <property type="component" value="Unassembled WGS sequence"/>
</dbReference>
<dbReference type="Gene3D" id="3.10.20.30">
    <property type="match status" value="1"/>
</dbReference>
<evidence type="ECO:0000259" key="8">
    <source>
        <dbReference type="PROSITE" id="PS51085"/>
    </source>
</evidence>
<dbReference type="CDD" id="cd06185">
    <property type="entry name" value="PDR_like"/>
    <property type="match status" value="1"/>
</dbReference>
<feature type="domain" description="2Fe-2S ferredoxin-type" evidence="8">
    <location>
        <begin position="491"/>
        <end position="576"/>
    </location>
</feature>
<evidence type="ECO:0000259" key="10">
    <source>
        <dbReference type="PROSITE" id="PS51384"/>
    </source>
</evidence>
<comment type="caution">
    <text evidence="11">The sequence shown here is derived from an EMBL/GenBank/DDBJ whole genome shotgun (WGS) entry which is preliminary data.</text>
</comment>
<dbReference type="PANTHER" id="PTHR47354:SF1">
    <property type="entry name" value="CARNITINE MONOOXYGENASE REDUCTASE SUBUNIT"/>
    <property type="match status" value="1"/>
</dbReference>
<dbReference type="GO" id="GO:0046872">
    <property type="term" value="F:metal ion binding"/>
    <property type="evidence" value="ECO:0007669"/>
    <property type="project" value="UniProtKB-KW"/>
</dbReference>
<dbReference type="InterPro" id="IPR012675">
    <property type="entry name" value="Beta-grasp_dom_sf"/>
</dbReference>
<feature type="domain" description="Rieske" evidence="9">
    <location>
        <begin position="13"/>
        <end position="118"/>
    </location>
</feature>
<protein>
    <submittedName>
        <fullName evidence="11">2Fe-2S iron-sulfur cluster binding domain-containing protein</fullName>
    </submittedName>
</protein>
<dbReference type="InterPro" id="IPR036922">
    <property type="entry name" value="Rieske_2Fe-2S_sf"/>
</dbReference>
<gene>
    <name evidence="11" type="ORF">E1288_35020</name>
</gene>
<dbReference type="InterPro" id="IPR017938">
    <property type="entry name" value="Riboflavin_synthase-like_b-brl"/>
</dbReference>
<dbReference type="EMBL" id="SMKW01000068">
    <property type="protein sequence ID" value="TDD40681.1"/>
    <property type="molecule type" value="Genomic_DNA"/>
</dbReference>
<evidence type="ECO:0000259" key="9">
    <source>
        <dbReference type="PROSITE" id="PS51296"/>
    </source>
</evidence>
<organism evidence="11 12">
    <name type="scientific">Saccharopolyspora elongata</name>
    <dbReference type="NCBI Taxonomy" id="2530387"/>
    <lineage>
        <taxon>Bacteria</taxon>
        <taxon>Bacillati</taxon>
        <taxon>Actinomycetota</taxon>
        <taxon>Actinomycetes</taxon>
        <taxon>Pseudonocardiales</taxon>
        <taxon>Pseudonocardiaceae</taxon>
        <taxon>Saccharopolyspora</taxon>
    </lineage>
</organism>
<keyword evidence="4" id="KW-0479">Metal-binding</keyword>
<keyword evidence="5" id="KW-0560">Oxidoreductase</keyword>
<dbReference type="SUPFAM" id="SSF54292">
    <property type="entry name" value="2Fe-2S ferredoxin-like"/>
    <property type="match status" value="1"/>
</dbReference>
<dbReference type="SUPFAM" id="SSF63380">
    <property type="entry name" value="Riboflavin synthase domain-like"/>
    <property type="match status" value="1"/>
</dbReference>
<dbReference type="PROSITE" id="PS51296">
    <property type="entry name" value="RIESKE"/>
    <property type="match status" value="1"/>
</dbReference>